<dbReference type="Proteomes" id="UP000051086">
    <property type="component" value="Unassembled WGS sequence"/>
</dbReference>
<dbReference type="InterPro" id="IPR008949">
    <property type="entry name" value="Isoprenoid_synthase_dom_sf"/>
</dbReference>
<sequence length="261" mass="28907">MSDAMAHDDFQACADLVQRADPDRFLATMAAPPAARDLLFALYAANVEIARAPWLTQEEMIAELRLQWWRDAIEEIGKGGVVRRHEVVTALALTMRPEDAVLLDQLCDARRWDIYKDPFEDVADFERYIQLTSANLFVVAVNGLGGGDEQVVRDLGHAAGLANFLRAIPALVAAKRVPLLDGRPEAVQALAEAGLDRLTRARRRRGDIHRDAAPALLGGWLAGPVLRRAAKTPEAVLDDTLMPSEAQRRLSLMWRSVSGRW</sequence>
<keyword evidence="3" id="KW-1185">Reference proteome</keyword>
<evidence type="ECO:0000313" key="1">
    <source>
        <dbReference type="EMBL" id="CUH65473.1"/>
    </source>
</evidence>
<accession>A0A0P1FQE4</accession>
<name>A0A0P1FQE4_9RHOB</name>
<dbReference type="Proteomes" id="UP000051887">
    <property type="component" value="Unassembled WGS sequence"/>
</dbReference>
<dbReference type="InterPro" id="IPR002060">
    <property type="entry name" value="Squ/phyt_synthse"/>
</dbReference>
<reference evidence="2 4" key="1">
    <citation type="submission" date="2015-09" db="EMBL/GenBank/DDBJ databases">
        <authorList>
            <consortium name="Swine Surveillance"/>
        </authorList>
    </citation>
    <scope>NUCLEOTIDE SEQUENCE [LARGE SCALE GENOMIC DNA]</scope>
    <source>
        <strain evidence="2 4">5120</strain>
    </source>
</reference>
<evidence type="ECO:0000313" key="4">
    <source>
        <dbReference type="Proteomes" id="UP000051887"/>
    </source>
</evidence>
<organism evidence="2 4">
    <name type="scientific">Thalassovita autumnalis</name>
    <dbReference type="NCBI Taxonomy" id="2072972"/>
    <lineage>
        <taxon>Bacteria</taxon>
        <taxon>Pseudomonadati</taxon>
        <taxon>Pseudomonadota</taxon>
        <taxon>Alphaproteobacteria</taxon>
        <taxon>Rhodobacterales</taxon>
        <taxon>Roseobacteraceae</taxon>
        <taxon>Thalassovita</taxon>
    </lineage>
</organism>
<dbReference type="EMBL" id="CYSC01000007">
    <property type="protein sequence ID" value="CUH70526.1"/>
    <property type="molecule type" value="Genomic_DNA"/>
</dbReference>
<dbReference type="Gene3D" id="1.10.600.10">
    <property type="entry name" value="Farnesyl Diphosphate Synthase"/>
    <property type="match status" value="1"/>
</dbReference>
<dbReference type="EMBL" id="CYSB01000025">
    <property type="protein sequence ID" value="CUH65473.1"/>
    <property type="molecule type" value="Genomic_DNA"/>
</dbReference>
<reference evidence="1 3" key="2">
    <citation type="submission" date="2015-09" db="EMBL/GenBank/DDBJ databases">
        <authorList>
            <person name="Rodrigo-Torres L."/>
            <person name="Arahal D.R."/>
        </authorList>
    </citation>
    <scope>NUCLEOTIDE SEQUENCE [LARGE SCALE GENOMIC DNA]</scope>
    <source>
        <strain evidence="1 3">CECT 5118</strain>
    </source>
</reference>
<proteinExistence type="predicted"/>
<evidence type="ECO:0000313" key="2">
    <source>
        <dbReference type="EMBL" id="CUH70526.1"/>
    </source>
</evidence>
<evidence type="ECO:0000313" key="3">
    <source>
        <dbReference type="Proteomes" id="UP000051086"/>
    </source>
</evidence>
<protein>
    <submittedName>
        <fullName evidence="2">Squalene synthase HpnD</fullName>
    </submittedName>
</protein>
<dbReference type="SUPFAM" id="SSF48576">
    <property type="entry name" value="Terpenoid synthases"/>
    <property type="match status" value="1"/>
</dbReference>
<dbReference type="Pfam" id="PF00494">
    <property type="entry name" value="SQS_PSY"/>
    <property type="match status" value="1"/>
</dbReference>
<dbReference type="RefSeq" id="WP_058241871.1">
    <property type="nucleotide sequence ID" value="NZ_CYSB01000025.1"/>
</dbReference>
<gene>
    <name evidence="1" type="ORF">TL5118_01322</name>
    <name evidence="2" type="ORF">TL5120_00303</name>
</gene>
<dbReference type="AlphaFoldDB" id="A0A0P1FQE4"/>